<keyword evidence="1" id="KW-0732">Signal</keyword>
<name>A0A2M3ZP22_9DIPT</name>
<evidence type="ECO:0000313" key="2">
    <source>
        <dbReference type="EMBL" id="MBW30158.1"/>
    </source>
</evidence>
<protein>
    <submittedName>
        <fullName evidence="2">Putative secreted peptide</fullName>
    </submittedName>
</protein>
<accession>A0A2M3ZP22</accession>
<feature type="chain" id="PRO_5014979739" evidence="1">
    <location>
        <begin position="26"/>
        <end position="111"/>
    </location>
</feature>
<dbReference type="AlphaFoldDB" id="A0A2M3ZP22"/>
<reference evidence="2" key="1">
    <citation type="submission" date="2018-01" db="EMBL/GenBank/DDBJ databases">
        <title>An insight into the sialome of Amazonian anophelines.</title>
        <authorList>
            <person name="Ribeiro J.M."/>
            <person name="Scarpassa V."/>
            <person name="Calvo E."/>
        </authorList>
    </citation>
    <scope>NUCLEOTIDE SEQUENCE</scope>
    <source>
        <tissue evidence="2">Salivary glands</tissue>
    </source>
</reference>
<organism evidence="2">
    <name type="scientific">Anopheles braziliensis</name>
    <dbReference type="NCBI Taxonomy" id="58242"/>
    <lineage>
        <taxon>Eukaryota</taxon>
        <taxon>Metazoa</taxon>
        <taxon>Ecdysozoa</taxon>
        <taxon>Arthropoda</taxon>
        <taxon>Hexapoda</taxon>
        <taxon>Insecta</taxon>
        <taxon>Pterygota</taxon>
        <taxon>Neoptera</taxon>
        <taxon>Endopterygota</taxon>
        <taxon>Diptera</taxon>
        <taxon>Nematocera</taxon>
        <taxon>Culicoidea</taxon>
        <taxon>Culicidae</taxon>
        <taxon>Anophelinae</taxon>
        <taxon>Anopheles</taxon>
    </lineage>
</organism>
<proteinExistence type="predicted"/>
<sequence>MHVGRRTSILYRWCLFTAILRSGSCRYRSHGSSPSSTTECQLLNLLRIDHRTSVFLILVFDHELTLQEQLELLFLHLRLQSLVLDQDLALQQCRWRERCTRLEWIVRDWFL</sequence>
<evidence type="ECO:0000256" key="1">
    <source>
        <dbReference type="SAM" id="SignalP"/>
    </source>
</evidence>
<dbReference type="EMBL" id="GGFM01009407">
    <property type="protein sequence ID" value="MBW30158.1"/>
    <property type="molecule type" value="Transcribed_RNA"/>
</dbReference>
<feature type="signal peptide" evidence="1">
    <location>
        <begin position="1"/>
        <end position="25"/>
    </location>
</feature>